<evidence type="ECO:0000256" key="1">
    <source>
        <dbReference type="ARBA" id="ARBA00022562"/>
    </source>
</evidence>
<organism evidence="4 5">
    <name type="scientific">Vespertilionid gammaherpesvirus 1</name>
    <dbReference type="NCBI Taxonomy" id="2560830"/>
    <lineage>
        <taxon>Viruses</taxon>
        <taxon>Duplodnaviria</taxon>
        <taxon>Heunggongvirae</taxon>
        <taxon>Peploviricota</taxon>
        <taxon>Herviviricetes</taxon>
        <taxon>Herpesvirales</taxon>
        <taxon>Orthoherpesviridae</taxon>
        <taxon>Gammaherpesvirinae</taxon>
        <taxon>Percavirus</taxon>
        <taxon>Percavirus vespertilionidgamma1</taxon>
    </lineage>
</organism>
<dbReference type="EMBL" id="KU220026">
    <property type="protein sequence ID" value="AMA67425.1"/>
    <property type="molecule type" value="Genomic_DNA"/>
</dbReference>
<proteinExistence type="inferred from homology"/>
<dbReference type="Pfam" id="PF03581">
    <property type="entry name" value="Herpes_UL33"/>
    <property type="match status" value="1"/>
</dbReference>
<dbReference type="GO" id="GO:0019073">
    <property type="term" value="P:viral DNA genome packaging"/>
    <property type="evidence" value="ECO:0007669"/>
    <property type="project" value="InterPro"/>
</dbReference>
<dbReference type="HAMAP" id="MF_04015">
    <property type="entry name" value="HSV_TRM2"/>
    <property type="match status" value="1"/>
</dbReference>
<accession>A0A0X9X685</accession>
<reference evidence="4 5" key="1">
    <citation type="journal article" date="2016" name="MSphere">
        <title>Isolation and Characterization of a Novel Gammaherpesvirus from a Microbat Cell Line.</title>
        <authorList>
            <person name="Shabman R.S."/>
            <person name="Shrivastava S."/>
            <person name="Tsibane T."/>
            <person name="Attie O."/>
            <person name="Jayaprakash A."/>
            <person name="Mire C.E."/>
            <person name="Dilley K.E."/>
            <person name="Puri V."/>
            <person name="Stockwell T.B."/>
            <person name="Geisbert T.W."/>
            <person name="Sachidanandam R."/>
            <person name="Basler C.F."/>
        </authorList>
    </citation>
    <scope>NUCLEOTIDE SEQUENCE [LARGE SCALE GENOMIC DNA]</scope>
    <source>
        <strain evidence="4 5">My-HV8/Myotis velifer incautus/USA/FCGHV/2011</strain>
    </source>
</reference>
<dbReference type="InterPro" id="IPR005208">
    <property type="entry name" value="Herpes_TT2"/>
</dbReference>
<keyword evidence="1" id="KW-1048">Host nucleus</keyword>
<dbReference type="OrthoDB" id="26986at10239"/>
<evidence type="ECO:0000256" key="2">
    <source>
        <dbReference type="ARBA" id="ARBA00022612"/>
    </source>
</evidence>
<evidence type="ECO:0000313" key="5">
    <source>
        <dbReference type="Proteomes" id="UP000207650"/>
    </source>
</evidence>
<evidence type="ECO:0000256" key="3">
    <source>
        <dbReference type="ARBA" id="ARBA00023219"/>
    </source>
</evidence>
<gene>
    <name evidence="4" type="primary">ORF67A</name>
    <name evidence="4" type="ORF">AOT99_gpORF67A</name>
</gene>
<keyword evidence="3" id="KW-0231">Viral genome packaging</keyword>
<keyword evidence="2" id="KW-1188">Viral release from host cell</keyword>
<name>A0A0X9X685_9GAMA</name>
<dbReference type="Proteomes" id="UP000207650">
    <property type="component" value="Segment"/>
</dbReference>
<dbReference type="KEGG" id="vg:26836987"/>
<protein>
    <submittedName>
        <fullName evidence="4">DNA packaging protein UL33</fullName>
    </submittedName>
</protein>
<keyword evidence="5" id="KW-1185">Reference proteome</keyword>
<sequence>MDYSGIVLDVEDSLIDFELMVPEDIRVIAPTVYTRLNILNYCQFLAVFLRHGQATCDCEHSKIIQAKIEIIKQIISRIVQTDTVFNVVSTS</sequence>
<evidence type="ECO:0000313" key="4">
    <source>
        <dbReference type="EMBL" id="AMA67425.1"/>
    </source>
</evidence>